<dbReference type="Gene3D" id="3.30.450.20">
    <property type="entry name" value="PAS domain"/>
    <property type="match status" value="1"/>
</dbReference>
<dbReference type="SUPFAM" id="SSF52172">
    <property type="entry name" value="CheY-like"/>
    <property type="match status" value="1"/>
</dbReference>
<dbReference type="SUPFAM" id="SSF55874">
    <property type="entry name" value="ATPase domain of HSP90 chaperone/DNA topoisomerase II/histidine kinase"/>
    <property type="match status" value="1"/>
</dbReference>
<keyword evidence="5" id="KW-0547">Nucleotide-binding</keyword>
<comment type="catalytic activity">
    <reaction evidence="1">
        <text>ATP + protein L-histidine = ADP + protein N-phospho-L-histidine.</text>
        <dbReference type="EC" id="2.7.13.3"/>
    </reaction>
</comment>
<dbReference type="PROSITE" id="PS50110">
    <property type="entry name" value="RESPONSE_REGULATORY"/>
    <property type="match status" value="1"/>
</dbReference>
<dbReference type="InterPro" id="IPR003661">
    <property type="entry name" value="HisK_dim/P_dom"/>
</dbReference>
<dbReference type="InterPro" id="IPR005467">
    <property type="entry name" value="His_kinase_dom"/>
</dbReference>
<feature type="domain" description="Histidine kinase" evidence="10">
    <location>
        <begin position="234"/>
        <end position="446"/>
    </location>
</feature>
<dbReference type="SMART" id="SM00448">
    <property type="entry name" value="REC"/>
    <property type="match status" value="1"/>
</dbReference>
<dbReference type="NCBIfam" id="TIGR00229">
    <property type="entry name" value="sensory_box"/>
    <property type="match status" value="1"/>
</dbReference>
<dbReference type="InterPro" id="IPR003594">
    <property type="entry name" value="HATPase_dom"/>
</dbReference>
<dbReference type="Pfam" id="PF02518">
    <property type="entry name" value="HATPase_c"/>
    <property type="match status" value="1"/>
</dbReference>
<dbReference type="Gene3D" id="1.10.287.130">
    <property type="match status" value="1"/>
</dbReference>
<dbReference type="InterPro" id="IPR011006">
    <property type="entry name" value="CheY-like_superfamily"/>
</dbReference>
<dbReference type="EC" id="2.7.13.3" evidence="2"/>
<evidence type="ECO:0000256" key="7">
    <source>
        <dbReference type="ARBA" id="ARBA00022840"/>
    </source>
</evidence>
<dbReference type="Gene3D" id="3.40.50.2300">
    <property type="match status" value="1"/>
</dbReference>
<feature type="modified residue" description="4-aspartylphosphate" evidence="9">
    <location>
        <position position="515"/>
    </location>
</feature>
<dbReference type="PRINTS" id="PR00344">
    <property type="entry name" value="BCTRLSENSOR"/>
</dbReference>
<dbReference type="Pfam" id="PF00072">
    <property type="entry name" value="Response_reg"/>
    <property type="match status" value="1"/>
</dbReference>
<dbReference type="Gene3D" id="3.30.565.10">
    <property type="entry name" value="Histidine kinase-like ATPase, C-terminal domain"/>
    <property type="match status" value="1"/>
</dbReference>
<reference evidence="12 13" key="1">
    <citation type="submission" date="2019-12" db="EMBL/GenBank/DDBJ databases">
        <title>Genomic-based taxomic classification of the family Erythrobacteraceae.</title>
        <authorList>
            <person name="Xu L."/>
        </authorList>
    </citation>
    <scope>NUCLEOTIDE SEQUENCE [LARGE SCALE GENOMIC DNA]</scope>
    <source>
        <strain evidence="12 13">DSM 16225</strain>
    </source>
</reference>
<dbReference type="SUPFAM" id="SSF55785">
    <property type="entry name" value="PYP-like sensor domain (PAS domain)"/>
    <property type="match status" value="1"/>
</dbReference>
<keyword evidence="7" id="KW-0067">ATP-binding</keyword>
<evidence type="ECO:0000313" key="13">
    <source>
        <dbReference type="Proteomes" id="UP000444185"/>
    </source>
</evidence>
<comment type="caution">
    <text evidence="12">The sequence shown here is derived from an EMBL/GenBank/DDBJ whole genome shotgun (WGS) entry which is preliminary data.</text>
</comment>
<dbReference type="EMBL" id="WTYF01000004">
    <property type="protein sequence ID" value="MXO50889.1"/>
    <property type="molecule type" value="Genomic_DNA"/>
</dbReference>
<evidence type="ECO:0000259" key="11">
    <source>
        <dbReference type="PROSITE" id="PS50110"/>
    </source>
</evidence>
<dbReference type="GO" id="GO:0005524">
    <property type="term" value="F:ATP binding"/>
    <property type="evidence" value="ECO:0007669"/>
    <property type="project" value="UniProtKB-KW"/>
</dbReference>
<dbReference type="AlphaFoldDB" id="A0A844XZY4"/>
<evidence type="ECO:0000256" key="9">
    <source>
        <dbReference type="PROSITE-ProRule" id="PRU00169"/>
    </source>
</evidence>
<keyword evidence="6" id="KW-0418">Kinase</keyword>
<evidence type="ECO:0000256" key="1">
    <source>
        <dbReference type="ARBA" id="ARBA00000085"/>
    </source>
</evidence>
<dbReference type="Pfam" id="PF00512">
    <property type="entry name" value="HisKA"/>
    <property type="match status" value="1"/>
</dbReference>
<dbReference type="SMART" id="SM00388">
    <property type="entry name" value="HisKA"/>
    <property type="match status" value="1"/>
</dbReference>
<dbReference type="PANTHER" id="PTHR43065">
    <property type="entry name" value="SENSOR HISTIDINE KINASE"/>
    <property type="match status" value="1"/>
</dbReference>
<organism evidence="12 13">
    <name type="scientific">Qipengyuania gaetbuli</name>
    <dbReference type="NCBI Taxonomy" id="266952"/>
    <lineage>
        <taxon>Bacteria</taxon>
        <taxon>Pseudomonadati</taxon>
        <taxon>Pseudomonadota</taxon>
        <taxon>Alphaproteobacteria</taxon>
        <taxon>Sphingomonadales</taxon>
        <taxon>Erythrobacteraceae</taxon>
        <taxon>Qipengyuania</taxon>
    </lineage>
</organism>
<keyword evidence="13" id="KW-1185">Reference proteome</keyword>
<proteinExistence type="predicted"/>
<evidence type="ECO:0000256" key="4">
    <source>
        <dbReference type="ARBA" id="ARBA00022679"/>
    </source>
</evidence>
<evidence type="ECO:0000256" key="6">
    <source>
        <dbReference type="ARBA" id="ARBA00022777"/>
    </source>
</evidence>
<dbReference type="OrthoDB" id="9815202at2"/>
<dbReference type="InterPro" id="IPR000014">
    <property type="entry name" value="PAS"/>
</dbReference>
<keyword evidence="3 9" id="KW-0597">Phosphoprotein</keyword>
<evidence type="ECO:0000256" key="2">
    <source>
        <dbReference type="ARBA" id="ARBA00012438"/>
    </source>
</evidence>
<evidence type="ECO:0000256" key="8">
    <source>
        <dbReference type="ARBA" id="ARBA00023012"/>
    </source>
</evidence>
<dbReference type="InterPro" id="IPR004358">
    <property type="entry name" value="Sig_transdc_His_kin-like_C"/>
</dbReference>
<dbReference type="SUPFAM" id="SSF47384">
    <property type="entry name" value="Homodimeric domain of signal transducing histidine kinase"/>
    <property type="match status" value="1"/>
</dbReference>
<dbReference type="Pfam" id="PF13426">
    <property type="entry name" value="PAS_9"/>
    <property type="match status" value="1"/>
</dbReference>
<dbReference type="InterPro" id="IPR036890">
    <property type="entry name" value="HATPase_C_sf"/>
</dbReference>
<sequence>MAQINPALDDLFAPGLEWDQLLIEWVARGVIDRTVQERLRRLESGLTAGNMESEKAVVEMRGVGLHELVLVATSNGGFALSQRDVTRREMASEHDQEADAILRQVMEACPANLVMSRMDDGQIIYRSPAAREVLGPGKKVAEHFVKRSDLADFVTEILPQGRVDDVSVQLKKTDGETFPALVSSRLIEYRGEDVAVSSLVDITKEIEMRTMLAAQRERIFETEKLSALGELLAGVAHELNNPLSVVVGHALMLREETQDTEILRRVEQIENAAERCAKIVKSFLAMAREQQVSKETLGLAELVEDAVRSLREGDMEFTAEVDCDLKKDLPPLSGDPAQLEQVVTNLLVNAQQAIAKSGEGGKIEITARPDRSRNLMVIDFCDDGPGIPAHVGKRVFEPLFTTKEVGQGTGIGLAFCHRVLTAHGGSIELMPSEGGAHFRIHLPLGEDAHKEQAAPTLQQAGEPSGKVLVIDDEHDVAALIAEILRRDSYEVDMVHSGEDGLEACAATEYDAILVDIKMPGIGGQGFLERIRGERPELVERIAFVTGSTMSPETRGFLDNCGCRFLEKPVAPKDIRALAARIVARSS</sequence>
<keyword evidence="8" id="KW-0902">Two-component regulatory system</keyword>
<dbReference type="InterPro" id="IPR035965">
    <property type="entry name" value="PAS-like_dom_sf"/>
</dbReference>
<dbReference type="InterPro" id="IPR036097">
    <property type="entry name" value="HisK_dim/P_sf"/>
</dbReference>
<keyword evidence="4" id="KW-0808">Transferase</keyword>
<dbReference type="CDD" id="cd00082">
    <property type="entry name" value="HisKA"/>
    <property type="match status" value="1"/>
</dbReference>
<dbReference type="GO" id="GO:0000155">
    <property type="term" value="F:phosphorelay sensor kinase activity"/>
    <property type="evidence" value="ECO:0007669"/>
    <property type="project" value="InterPro"/>
</dbReference>
<evidence type="ECO:0000256" key="3">
    <source>
        <dbReference type="ARBA" id="ARBA00022553"/>
    </source>
</evidence>
<dbReference type="PROSITE" id="PS50109">
    <property type="entry name" value="HIS_KIN"/>
    <property type="match status" value="1"/>
</dbReference>
<dbReference type="Proteomes" id="UP000444185">
    <property type="component" value="Unassembled WGS sequence"/>
</dbReference>
<evidence type="ECO:0000313" key="12">
    <source>
        <dbReference type="EMBL" id="MXO50889.1"/>
    </source>
</evidence>
<name>A0A844XZY4_9SPHN</name>
<dbReference type="SMART" id="SM00387">
    <property type="entry name" value="HATPase_c"/>
    <property type="match status" value="1"/>
</dbReference>
<accession>A0A844XZY4</accession>
<gene>
    <name evidence="12" type="ORF">GRI42_06170</name>
</gene>
<dbReference type="PANTHER" id="PTHR43065:SF10">
    <property type="entry name" value="PEROXIDE STRESS-ACTIVATED HISTIDINE KINASE MAK3"/>
    <property type="match status" value="1"/>
</dbReference>
<evidence type="ECO:0000256" key="5">
    <source>
        <dbReference type="ARBA" id="ARBA00022741"/>
    </source>
</evidence>
<protein>
    <recommendedName>
        <fullName evidence="2">histidine kinase</fullName>
        <ecNumber evidence="2">2.7.13.3</ecNumber>
    </recommendedName>
</protein>
<evidence type="ECO:0000259" key="10">
    <source>
        <dbReference type="PROSITE" id="PS50109"/>
    </source>
</evidence>
<feature type="domain" description="Response regulatory" evidence="11">
    <location>
        <begin position="466"/>
        <end position="582"/>
    </location>
</feature>
<dbReference type="InterPro" id="IPR001789">
    <property type="entry name" value="Sig_transdc_resp-reg_receiver"/>
</dbReference>